<feature type="transmembrane region" description="Helical" evidence="2">
    <location>
        <begin position="6"/>
        <end position="26"/>
    </location>
</feature>
<feature type="transmembrane region" description="Helical" evidence="2">
    <location>
        <begin position="66"/>
        <end position="86"/>
    </location>
</feature>
<feature type="region of interest" description="Disordered" evidence="1">
    <location>
        <begin position="439"/>
        <end position="464"/>
    </location>
</feature>
<dbReference type="AlphaFoldDB" id="A0A7G2DAW1"/>
<evidence type="ECO:0000256" key="1">
    <source>
        <dbReference type="SAM" id="MobiDB-lite"/>
    </source>
</evidence>
<dbReference type="Proteomes" id="UP000516304">
    <property type="component" value="Chromosome TIRI35C"/>
</dbReference>
<keyword evidence="2" id="KW-0812">Transmembrane</keyword>
<name>A0A7G2DAW1_9EURY</name>
<dbReference type="EMBL" id="LR881183">
    <property type="protein sequence ID" value="CAD5245070.1"/>
    <property type="molecule type" value="Genomic_DNA"/>
</dbReference>
<evidence type="ECO:0000313" key="4">
    <source>
        <dbReference type="Proteomes" id="UP000516304"/>
    </source>
</evidence>
<feature type="compositionally biased region" description="Basic and acidic residues" evidence="1">
    <location>
        <begin position="448"/>
        <end position="464"/>
    </location>
</feature>
<feature type="transmembrane region" description="Helical" evidence="2">
    <location>
        <begin position="248"/>
        <end position="270"/>
    </location>
</feature>
<evidence type="ECO:0000313" key="3">
    <source>
        <dbReference type="EMBL" id="CAD5245070.1"/>
    </source>
</evidence>
<protein>
    <submittedName>
        <fullName evidence="3">Uncharacterized protein</fullName>
    </submittedName>
</protein>
<feature type="transmembrane region" description="Helical" evidence="2">
    <location>
        <begin position="316"/>
        <end position="334"/>
    </location>
</feature>
<sequence length="464" mass="51890">MNPEFGLLVDGLEALSSILPGIFVLLRERIHRREKSLRSTLMFHGTAFEQYANVNMKIEREFEGDVFKILLVILLIITSLVAWRLGFKLRDAVIFGILVSPIIAPIIASVESFLVHRRILGDRQRKTEKDAKTIIGRAFLNVSLPVLVLAFFLFIPLLYSSASFHCGDYTSFLYNASRLYSNNSTEPFLAFKDITTKGNSWILVQPVEESSVDNCTTNLFITLRSSCKFKVCNSSSRFSNNPGQNSTAVAIGSIVAYLLEVLTLIGISRISLISEGQWISTLNEDKIKRSVFGLLLTFALSGVLTILWVWSLPSSMNHLILIGAIGMVILAYIVSDVKSVAVRLLWKVKLPEFSDKLPHLLVKTKTGNIFFGQLYDPLDDKLLIIRNAKLVIHGGQDVTNTLGKIVSHEVPPNKQENSLSVPWDEIEVLQIVEEGLYMTSENNSKNKNNSDQKEVSEKSGKKPK</sequence>
<accession>A0A7G2DAW1</accession>
<organism evidence="3 4">
    <name type="scientific">Thermococcus camini</name>
    <dbReference type="NCBI Taxonomy" id="2016373"/>
    <lineage>
        <taxon>Archaea</taxon>
        <taxon>Methanobacteriati</taxon>
        <taxon>Methanobacteriota</taxon>
        <taxon>Thermococci</taxon>
        <taxon>Thermococcales</taxon>
        <taxon>Thermococcaceae</taxon>
        <taxon>Thermococcus</taxon>
    </lineage>
</organism>
<proteinExistence type="predicted"/>
<dbReference type="KEGG" id="tcq:TIRI35C_1916"/>
<keyword evidence="2" id="KW-1133">Transmembrane helix</keyword>
<feature type="transmembrane region" description="Helical" evidence="2">
    <location>
        <begin position="92"/>
        <end position="114"/>
    </location>
</feature>
<evidence type="ECO:0000256" key="2">
    <source>
        <dbReference type="SAM" id="Phobius"/>
    </source>
</evidence>
<feature type="transmembrane region" description="Helical" evidence="2">
    <location>
        <begin position="291"/>
        <end position="310"/>
    </location>
</feature>
<gene>
    <name evidence="3" type="ORF">TIRI35C_1916</name>
</gene>
<keyword evidence="2" id="KW-0472">Membrane</keyword>
<feature type="transmembrane region" description="Helical" evidence="2">
    <location>
        <begin position="134"/>
        <end position="159"/>
    </location>
</feature>
<reference evidence="3 4" key="1">
    <citation type="submission" date="2020-09" db="EMBL/GenBank/DDBJ databases">
        <authorList>
            <person name="Courtine D."/>
        </authorList>
    </citation>
    <scope>NUCLEOTIDE SEQUENCE [LARGE SCALE GENOMIC DNA]</scope>
    <source>
        <strain evidence="3 4">IRI35c</strain>
    </source>
</reference>
<keyword evidence="4" id="KW-1185">Reference proteome</keyword>